<proteinExistence type="predicted"/>
<dbReference type="AlphaFoldDB" id="A0AAN8P706"/>
<dbReference type="Proteomes" id="UP001347796">
    <property type="component" value="Unassembled WGS sequence"/>
</dbReference>
<evidence type="ECO:0000313" key="1">
    <source>
        <dbReference type="EMBL" id="KAK6171927.1"/>
    </source>
</evidence>
<comment type="caution">
    <text evidence="1">The sequence shown here is derived from an EMBL/GenBank/DDBJ whole genome shotgun (WGS) entry which is preliminary data.</text>
</comment>
<keyword evidence="2" id="KW-1185">Reference proteome</keyword>
<protein>
    <submittedName>
        <fullName evidence="1">Uncharacterized protein</fullName>
    </submittedName>
</protein>
<evidence type="ECO:0000313" key="2">
    <source>
        <dbReference type="Proteomes" id="UP001347796"/>
    </source>
</evidence>
<accession>A0AAN8P706</accession>
<organism evidence="1 2">
    <name type="scientific">Patella caerulea</name>
    <name type="common">Rayed Mediterranean limpet</name>
    <dbReference type="NCBI Taxonomy" id="87958"/>
    <lineage>
        <taxon>Eukaryota</taxon>
        <taxon>Metazoa</taxon>
        <taxon>Spiralia</taxon>
        <taxon>Lophotrochozoa</taxon>
        <taxon>Mollusca</taxon>
        <taxon>Gastropoda</taxon>
        <taxon>Patellogastropoda</taxon>
        <taxon>Patelloidea</taxon>
        <taxon>Patellidae</taxon>
        <taxon>Patella</taxon>
    </lineage>
</organism>
<dbReference type="EMBL" id="JAZGQO010000013">
    <property type="protein sequence ID" value="KAK6171927.1"/>
    <property type="molecule type" value="Genomic_DNA"/>
</dbReference>
<reference evidence="1 2" key="1">
    <citation type="submission" date="2024-01" db="EMBL/GenBank/DDBJ databases">
        <title>The genome of the rayed Mediterranean limpet Patella caerulea (Linnaeus, 1758).</title>
        <authorList>
            <person name="Anh-Thu Weber A."/>
            <person name="Halstead-Nussloch G."/>
        </authorList>
    </citation>
    <scope>NUCLEOTIDE SEQUENCE [LARGE SCALE GENOMIC DNA]</scope>
    <source>
        <strain evidence="1">AATW-2023a</strain>
        <tissue evidence="1">Whole specimen</tissue>
    </source>
</reference>
<sequence length="143" mass="15955">MIPLSLFNDKVSSLEKKTIADALLSVSSKPPDADSLPKGHFGTGHGKPIFPSNVLEFTNLSDLVNHDSWFLFRLLQLDHDFLNVSVDELSGTTAYQQSLHNINAINVINDFGLAAKSEGHYQNIIQVVEQDRKLTPNLRKRKT</sequence>
<gene>
    <name evidence="1" type="ORF">SNE40_018347</name>
</gene>
<name>A0AAN8P706_PATCE</name>